<name>C7XW06_9LACO</name>
<dbReference type="OrthoDB" id="5244671at2"/>
<dbReference type="EMBL" id="GG698803">
    <property type="protein sequence ID" value="EEU30522.1"/>
    <property type="molecule type" value="Genomic_DNA"/>
</dbReference>
<gene>
    <name evidence="1" type="ORF">HMPREF0501_00900</name>
</gene>
<protein>
    <submittedName>
        <fullName evidence="1">Uncharacterized protein</fullName>
    </submittedName>
</protein>
<dbReference type="eggNOG" id="ENOG50330FY">
    <property type="taxonomic scope" value="Bacteria"/>
</dbReference>
<dbReference type="Proteomes" id="UP000003987">
    <property type="component" value="Unassembled WGS sequence"/>
</dbReference>
<dbReference type="HOGENOM" id="CLU_186004_0_0_9"/>
<organism evidence="1 2">
    <name type="scientific">Limosilactobacillus coleohominis 101-4-CHN</name>
    <dbReference type="NCBI Taxonomy" id="575594"/>
    <lineage>
        <taxon>Bacteria</taxon>
        <taxon>Bacillati</taxon>
        <taxon>Bacillota</taxon>
        <taxon>Bacilli</taxon>
        <taxon>Lactobacillales</taxon>
        <taxon>Lactobacillaceae</taxon>
        <taxon>Limosilactobacillus</taxon>
    </lineage>
</organism>
<keyword evidence="2" id="KW-1185">Reference proteome</keyword>
<reference evidence="1 2" key="1">
    <citation type="submission" date="2009-06" db="EMBL/GenBank/DDBJ databases">
        <title>The Genome Sequence of Lactobacillus coleohominis strain 101-4-CHN.</title>
        <authorList>
            <consortium name="The Broad Institute Genome Sequencing Platform"/>
            <person name="Ward D."/>
            <person name="Young S.K."/>
            <person name="Zeng Q."/>
            <person name="Koehrsen M."/>
            <person name="Alvarado L."/>
            <person name="Berlin A."/>
            <person name="Borenstein D."/>
            <person name="Chen Z."/>
            <person name="Engels R."/>
            <person name="Freedman E."/>
            <person name="Gellesch M."/>
            <person name="Goldberg J."/>
            <person name="Griggs A."/>
            <person name="Gujja S."/>
            <person name="Heiman D."/>
            <person name="Hepburn T."/>
            <person name="Howarth C."/>
            <person name="Jen D."/>
            <person name="Larson L."/>
            <person name="Lewis B."/>
            <person name="Mehta T."/>
            <person name="Park D."/>
            <person name="Pearson M."/>
            <person name="Roberts A."/>
            <person name="Saif S."/>
            <person name="Shea T."/>
            <person name="Shenoy N."/>
            <person name="Sisk P."/>
            <person name="Stolte C."/>
            <person name="Sykes S."/>
            <person name="Walk T."/>
            <person name="White J."/>
            <person name="Yandava C."/>
            <person name="Liu Y."/>
            <person name="Xu Q."/>
            <person name="Lander E."/>
            <person name="Nusbaum C."/>
            <person name="Galagan J."/>
            <person name="Birren B."/>
        </authorList>
    </citation>
    <scope>NUCLEOTIDE SEQUENCE [LARGE SCALE GENOMIC DNA]</scope>
    <source>
        <strain evidence="1 2">101-4-CHN</strain>
    </source>
</reference>
<dbReference type="RefSeq" id="WP_006916718.1">
    <property type="nucleotide sequence ID" value="NZ_GG698803.1"/>
</dbReference>
<evidence type="ECO:0000313" key="1">
    <source>
        <dbReference type="EMBL" id="EEU30522.1"/>
    </source>
</evidence>
<accession>C7XW06</accession>
<proteinExistence type="predicted"/>
<evidence type="ECO:0000313" key="2">
    <source>
        <dbReference type="Proteomes" id="UP000003987"/>
    </source>
</evidence>
<dbReference type="AlphaFoldDB" id="C7XW06"/>
<dbReference type="STRING" id="575594.HMPREF0501_00900"/>
<sequence>MSKYQKLWKYVQQNHPTELSFSEIGQIAGVPLDHSFLNYKKELNEYGYQVDKISLKHQVVKFSRL</sequence>